<feature type="chain" id="PRO_5040357497" evidence="2">
    <location>
        <begin position="17"/>
        <end position="169"/>
    </location>
</feature>
<evidence type="ECO:0000313" key="3">
    <source>
        <dbReference type="EMBL" id="KAH7117876.1"/>
    </source>
</evidence>
<dbReference type="AlphaFoldDB" id="A0A9P9DES0"/>
<proteinExistence type="predicted"/>
<feature type="signal peptide" evidence="2">
    <location>
        <begin position="1"/>
        <end position="16"/>
    </location>
</feature>
<dbReference type="OrthoDB" id="3692961at2759"/>
<comment type="caution">
    <text evidence="3">The sequence shown here is derived from an EMBL/GenBank/DDBJ whole genome shotgun (WGS) entry which is preliminary data.</text>
</comment>
<name>A0A9P9DES0_9PLEO</name>
<sequence length="169" mass="18139">MHILFALAGFGVLVAAVPRPQDDLPSIPISITETIPTATDPVIESTSLNIPITTLTTIVPTSLPGFNLTSSTSKRRPPPHNEPIPIYSCSCAPVSGLQRPCWAYDAYHTCIFEENHSYGCHIGNFVCPSPTRKCGELFTSVPLTGRHPCDLGGPFRPEPTEAPITTTAV</sequence>
<evidence type="ECO:0000256" key="2">
    <source>
        <dbReference type="SAM" id="SignalP"/>
    </source>
</evidence>
<dbReference type="Proteomes" id="UP000700596">
    <property type="component" value="Unassembled WGS sequence"/>
</dbReference>
<organism evidence="3 4">
    <name type="scientific">Dendryphion nanum</name>
    <dbReference type="NCBI Taxonomy" id="256645"/>
    <lineage>
        <taxon>Eukaryota</taxon>
        <taxon>Fungi</taxon>
        <taxon>Dikarya</taxon>
        <taxon>Ascomycota</taxon>
        <taxon>Pezizomycotina</taxon>
        <taxon>Dothideomycetes</taxon>
        <taxon>Pleosporomycetidae</taxon>
        <taxon>Pleosporales</taxon>
        <taxon>Torulaceae</taxon>
        <taxon>Dendryphion</taxon>
    </lineage>
</organism>
<evidence type="ECO:0000256" key="1">
    <source>
        <dbReference type="SAM" id="MobiDB-lite"/>
    </source>
</evidence>
<keyword evidence="2" id="KW-0732">Signal</keyword>
<keyword evidence="4" id="KW-1185">Reference proteome</keyword>
<dbReference type="EMBL" id="JAGMWT010000013">
    <property type="protein sequence ID" value="KAH7117876.1"/>
    <property type="molecule type" value="Genomic_DNA"/>
</dbReference>
<feature type="region of interest" description="Disordered" evidence="1">
    <location>
        <begin position="150"/>
        <end position="169"/>
    </location>
</feature>
<reference evidence="3" key="1">
    <citation type="journal article" date="2021" name="Nat. Commun.">
        <title>Genetic determinants of endophytism in the Arabidopsis root mycobiome.</title>
        <authorList>
            <person name="Mesny F."/>
            <person name="Miyauchi S."/>
            <person name="Thiergart T."/>
            <person name="Pickel B."/>
            <person name="Atanasova L."/>
            <person name="Karlsson M."/>
            <person name="Huettel B."/>
            <person name="Barry K.W."/>
            <person name="Haridas S."/>
            <person name="Chen C."/>
            <person name="Bauer D."/>
            <person name="Andreopoulos W."/>
            <person name="Pangilinan J."/>
            <person name="LaButti K."/>
            <person name="Riley R."/>
            <person name="Lipzen A."/>
            <person name="Clum A."/>
            <person name="Drula E."/>
            <person name="Henrissat B."/>
            <person name="Kohler A."/>
            <person name="Grigoriev I.V."/>
            <person name="Martin F.M."/>
            <person name="Hacquard S."/>
        </authorList>
    </citation>
    <scope>NUCLEOTIDE SEQUENCE</scope>
    <source>
        <strain evidence="3">MPI-CAGE-CH-0243</strain>
    </source>
</reference>
<accession>A0A9P9DES0</accession>
<evidence type="ECO:0000313" key="4">
    <source>
        <dbReference type="Proteomes" id="UP000700596"/>
    </source>
</evidence>
<gene>
    <name evidence="3" type="ORF">B0J11DRAFT_94352</name>
</gene>
<protein>
    <submittedName>
        <fullName evidence="3">Uncharacterized protein</fullName>
    </submittedName>
</protein>